<dbReference type="NCBIfam" id="NF003661">
    <property type="entry name" value="PRK05291.1-3"/>
    <property type="match status" value="1"/>
</dbReference>
<protein>
    <recommendedName>
        <fullName evidence="6">tRNA modification GTPase MnmE</fullName>
        <ecNumber evidence="6">3.6.-.-</ecNumber>
    </recommendedName>
</protein>
<feature type="domain" description="TrmE-type G" evidence="9">
    <location>
        <begin position="216"/>
        <end position="373"/>
    </location>
</feature>
<dbReference type="AlphaFoldDB" id="A0A1H9KST3"/>
<dbReference type="Pfam" id="PF12631">
    <property type="entry name" value="MnmE_helical"/>
    <property type="match status" value="1"/>
</dbReference>
<keyword evidence="6" id="KW-0963">Cytoplasm</keyword>
<dbReference type="RefSeq" id="WP_093288825.1">
    <property type="nucleotide sequence ID" value="NZ_FOFS01000014.1"/>
</dbReference>
<dbReference type="EC" id="3.6.-.-" evidence="6"/>
<dbReference type="NCBIfam" id="TIGR00450">
    <property type="entry name" value="mnmE_trmE_thdF"/>
    <property type="match status" value="1"/>
</dbReference>
<keyword evidence="4 6" id="KW-0630">Potassium</keyword>
<dbReference type="NCBIfam" id="TIGR00231">
    <property type="entry name" value="small_GTP"/>
    <property type="match status" value="1"/>
</dbReference>
<keyword evidence="2 6" id="KW-0819">tRNA processing</keyword>
<dbReference type="Gene3D" id="3.40.50.300">
    <property type="entry name" value="P-loop containing nucleotide triphosphate hydrolases"/>
    <property type="match status" value="1"/>
</dbReference>
<dbReference type="Pfam" id="PF01926">
    <property type="entry name" value="MMR_HSR1"/>
    <property type="match status" value="1"/>
</dbReference>
<feature type="binding site" evidence="6">
    <location>
        <position position="226"/>
    </location>
    <ligand>
        <name>K(+)</name>
        <dbReference type="ChEBI" id="CHEBI:29103"/>
    </ligand>
</feature>
<feature type="binding site" evidence="6">
    <location>
        <begin position="270"/>
        <end position="273"/>
    </location>
    <ligand>
        <name>GTP</name>
        <dbReference type="ChEBI" id="CHEBI:37565"/>
    </ligand>
</feature>
<keyword evidence="11" id="KW-1185">Reference proteome</keyword>
<organism evidence="10 11">
    <name type="scientific">Solimonas aquatica</name>
    <dbReference type="NCBI Taxonomy" id="489703"/>
    <lineage>
        <taxon>Bacteria</taxon>
        <taxon>Pseudomonadati</taxon>
        <taxon>Pseudomonadota</taxon>
        <taxon>Gammaproteobacteria</taxon>
        <taxon>Nevskiales</taxon>
        <taxon>Nevskiaceae</taxon>
        <taxon>Solimonas</taxon>
    </lineage>
</organism>
<feature type="binding site" evidence="6">
    <location>
        <position position="230"/>
    </location>
    <ligand>
        <name>Mg(2+)</name>
        <dbReference type="ChEBI" id="CHEBI:18420"/>
    </ligand>
</feature>
<dbReference type="GO" id="GO:0002098">
    <property type="term" value="P:tRNA wobble uridine modification"/>
    <property type="evidence" value="ECO:0007669"/>
    <property type="project" value="TreeGrafter"/>
</dbReference>
<feature type="binding site" evidence="6">
    <location>
        <position position="250"/>
    </location>
    <ligand>
        <name>K(+)</name>
        <dbReference type="ChEBI" id="CHEBI:29103"/>
    </ligand>
</feature>
<dbReference type="InterPro" id="IPR027417">
    <property type="entry name" value="P-loop_NTPase"/>
</dbReference>
<dbReference type="InterPro" id="IPR027266">
    <property type="entry name" value="TrmE/GcvT-like"/>
</dbReference>
<evidence type="ECO:0000256" key="5">
    <source>
        <dbReference type="ARBA" id="ARBA00023134"/>
    </source>
</evidence>
<feature type="binding site" evidence="6">
    <location>
        <position position="24"/>
    </location>
    <ligand>
        <name>(6S)-5-formyl-5,6,7,8-tetrahydrofolate</name>
        <dbReference type="ChEBI" id="CHEBI:57457"/>
    </ligand>
</feature>
<evidence type="ECO:0000256" key="7">
    <source>
        <dbReference type="RuleBase" id="RU003313"/>
    </source>
</evidence>
<dbReference type="InterPro" id="IPR005225">
    <property type="entry name" value="Small_GTP-bd"/>
</dbReference>
<comment type="cofactor">
    <cofactor evidence="6">
        <name>K(+)</name>
        <dbReference type="ChEBI" id="CHEBI:29103"/>
    </cofactor>
    <text evidence="6">Binds 1 potassium ion per subunit.</text>
</comment>
<keyword evidence="6" id="KW-0378">Hydrolase</keyword>
<evidence type="ECO:0000256" key="6">
    <source>
        <dbReference type="HAMAP-Rule" id="MF_00379"/>
    </source>
</evidence>
<evidence type="ECO:0000256" key="2">
    <source>
        <dbReference type="ARBA" id="ARBA00022694"/>
    </source>
</evidence>
<dbReference type="SUPFAM" id="SSF52540">
    <property type="entry name" value="P-loop containing nucleoside triphosphate hydrolases"/>
    <property type="match status" value="1"/>
</dbReference>
<dbReference type="PROSITE" id="PS51709">
    <property type="entry name" value="G_TRME"/>
    <property type="match status" value="1"/>
</dbReference>
<dbReference type="GO" id="GO:0005829">
    <property type="term" value="C:cytosol"/>
    <property type="evidence" value="ECO:0007669"/>
    <property type="project" value="TreeGrafter"/>
</dbReference>
<feature type="binding site" evidence="6">
    <location>
        <position position="251"/>
    </location>
    <ligand>
        <name>Mg(2+)</name>
        <dbReference type="ChEBI" id="CHEBI:18420"/>
    </ligand>
</feature>
<dbReference type="STRING" id="489703.SAMN04488038_11427"/>
<feature type="binding site" evidence="6">
    <location>
        <position position="120"/>
    </location>
    <ligand>
        <name>(6S)-5-formyl-5,6,7,8-tetrahydrofolate</name>
        <dbReference type="ChEBI" id="CHEBI:57457"/>
    </ligand>
</feature>
<dbReference type="Gene3D" id="3.30.1360.120">
    <property type="entry name" value="Probable tRNA modification gtpase trme, domain 1"/>
    <property type="match status" value="1"/>
</dbReference>
<dbReference type="GO" id="GO:0030488">
    <property type="term" value="P:tRNA methylation"/>
    <property type="evidence" value="ECO:0007669"/>
    <property type="project" value="TreeGrafter"/>
</dbReference>
<dbReference type="InterPro" id="IPR018948">
    <property type="entry name" value="GTP-bd_TrmE_N"/>
</dbReference>
<dbReference type="GO" id="GO:0046872">
    <property type="term" value="F:metal ion binding"/>
    <property type="evidence" value="ECO:0007669"/>
    <property type="project" value="UniProtKB-KW"/>
</dbReference>
<evidence type="ECO:0000256" key="8">
    <source>
        <dbReference type="SAM" id="Coils"/>
    </source>
</evidence>
<dbReference type="InterPro" id="IPR025867">
    <property type="entry name" value="MnmE_helical"/>
</dbReference>
<accession>A0A1H9KST3</accession>
<keyword evidence="3 6" id="KW-0547">Nucleotide-binding</keyword>
<dbReference type="Proteomes" id="UP000199233">
    <property type="component" value="Unassembled WGS sequence"/>
</dbReference>
<keyword evidence="8" id="KW-0175">Coiled coil</keyword>
<feature type="binding site" evidence="6">
    <location>
        <position position="450"/>
    </location>
    <ligand>
        <name>(6S)-5-formyl-5,6,7,8-tetrahydrofolate</name>
        <dbReference type="ChEBI" id="CHEBI:57457"/>
    </ligand>
</feature>
<reference evidence="10 11" key="1">
    <citation type="submission" date="2016-10" db="EMBL/GenBank/DDBJ databases">
        <authorList>
            <person name="de Groot N.N."/>
        </authorList>
    </citation>
    <scope>NUCLEOTIDE SEQUENCE [LARGE SCALE GENOMIC DNA]</scope>
    <source>
        <strain evidence="10 11">DSM 25927</strain>
    </source>
</reference>
<feature type="binding site" evidence="6">
    <location>
        <position position="245"/>
    </location>
    <ligand>
        <name>K(+)</name>
        <dbReference type="ChEBI" id="CHEBI:29103"/>
    </ligand>
</feature>
<dbReference type="InterPro" id="IPR031168">
    <property type="entry name" value="G_TrmE"/>
</dbReference>
<comment type="subunit">
    <text evidence="6">Homodimer. Heterotetramer of two MnmE and two MnmG subunits.</text>
</comment>
<feature type="binding site" evidence="6">
    <location>
        <begin position="245"/>
        <end position="251"/>
    </location>
    <ligand>
        <name>GTP</name>
        <dbReference type="ChEBI" id="CHEBI:37565"/>
    </ligand>
</feature>
<keyword evidence="6" id="KW-0479">Metal-binding</keyword>
<evidence type="ECO:0000259" key="9">
    <source>
        <dbReference type="PROSITE" id="PS51709"/>
    </source>
</evidence>
<evidence type="ECO:0000256" key="3">
    <source>
        <dbReference type="ARBA" id="ARBA00022741"/>
    </source>
</evidence>
<feature type="binding site" evidence="6">
    <location>
        <position position="81"/>
    </location>
    <ligand>
        <name>(6S)-5-formyl-5,6,7,8-tetrahydrofolate</name>
        <dbReference type="ChEBI" id="CHEBI:57457"/>
    </ligand>
</feature>
<dbReference type="OrthoDB" id="9805918at2"/>
<dbReference type="HAMAP" id="MF_00379">
    <property type="entry name" value="GTPase_MnmE"/>
    <property type="match status" value="1"/>
</dbReference>
<dbReference type="CDD" id="cd04164">
    <property type="entry name" value="trmE"/>
    <property type="match status" value="1"/>
</dbReference>
<feature type="coiled-coil region" evidence="8">
    <location>
        <begin position="186"/>
        <end position="213"/>
    </location>
</feature>
<name>A0A1H9KST3_9GAMM</name>
<dbReference type="EMBL" id="FOFS01000014">
    <property type="protein sequence ID" value="SER02236.1"/>
    <property type="molecule type" value="Genomic_DNA"/>
</dbReference>
<dbReference type="InterPro" id="IPR027368">
    <property type="entry name" value="MnmE_dom2"/>
</dbReference>
<keyword evidence="5 6" id="KW-0342">GTP-binding</keyword>
<evidence type="ECO:0000256" key="4">
    <source>
        <dbReference type="ARBA" id="ARBA00022958"/>
    </source>
</evidence>
<sequence>MSAHTDTIVAVATAPGRGGIGVLRLSGPQAGAIAARIAGTLPPPRQATLRHFRDVRGEVIDQGLLLYFPAPHSFTGEDVVELQGHGSPMALQLLQQACCAIGARAARPGEFSERAFLNNRIDLAQAEAIADLIDAASAQAARAAQRSLDGELSRRVQQLAESLIQLRMYVEGALDFSDEDVDWLGDQHLSAQLGAAQAQLAQLQREAAQGRRLREGLNIALTGRPNVGKSTLLNRLAGADVAIVTEIAGTTRDVLREHLNLRGLPITLIDTAGLRDSEDPVEREGIRRARLALEQAELALFIRDARETFSDEDQQLMATLPAQLPRLIVHNKIDLAGLPPQRCERQAGVELFISAVSGQGLDLLIEALHRFAGLQDGAESAFSARSRHLEALARCQHHLDQAAARLQDRQLPELAAEELRLALEALGEITGRFGSEDLLGRIFASFCIGK</sequence>
<evidence type="ECO:0000313" key="11">
    <source>
        <dbReference type="Proteomes" id="UP000199233"/>
    </source>
</evidence>
<gene>
    <name evidence="6" type="primary">mnmE</name>
    <name evidence="6" type="synonym">trmE</name>
    <name evidence="10" type="ORF">SAMN04488038_11427</name>
</gene>
<comment type="subcellular location">
    <subcellularLocation>
        <location evidence="6">Cytoplasm</location>
    </subcellularLocation>
</comment>
<dbReference type="PANTHER" id="PTHR42714:SF2">
    <property type="entry name" value="TRNA MODIFICATION GTPASE GTPBP3, MITOCHONDRIAL"/>
    <property type="match status" value="1"/>
</dbReference>
<dbReference type="GO" id="GO:0005525">
    <property type="term" value="F:GTP binding"/>
    <property type="evidence" value="ECO:0007669"/>
    <property type="project" value="UniProtKB-UniRule"/>
</dbReference>
<dbReference type="InterPro" id="IPR004520">
    <property type="entry name" value="GTPase_MnmE"/>
</dbReference>
<dbReference type="Pfam" id="PF10396">
    <property type="entry name" value="TrmE_N"/>
    <property type="match status" value="1"/>
</dbReference>
<proteinExistence type="inferred from homology"/>
<comment type="similarity">
    <text evidence="1 6 7">Belongs to the TRAFAC class TrmE-Era-EngA-EngB-Septin-like GTPase superfamily. TrmE GTPase family.</text>
</comment>
<feature type="binding site" evidence="6">
    <location>
        <begin position="226"/>
        <end position="231"/>
    </location>
    <ligand>
        <name>GTP</name>
        <dbReference type="ChEBI" id="CHEBI:37565"/>
    </ligand>
</feature>
<keyword evidence="6" id="KW-0460">Magnesium</keyword>
<evidence type="ECO:0000256" key="1">
    <source>
        <dbReference type="ARBA" id="ARBA00011043"/>
    </source>
</evidence>
<dbReference type="CDD" id="cd14858">
    <property type="entry name" value="TrmE_N"/>
    <property type="match status" value="1"/>
</dbReference>
<comment type="caution">
    <text evidence="6">Lacks conserved residue(s) required for the propagation of feature annotation.</text>
</comment>
<feature type="binding site" evidence="6">
    <location>
        <position position="247"/>
    </location>
    <ligand>
        <name>K(+)</name>
        <dbReference type="ChEBI" id="CHEBI:29103"/>
    </ligand>
</feature>
<evidence type="ECO:0000313" key="10">
    <source>
        <dbReference type="EMBL" id="SER02236.1"/>
    </source>
</evidence>
<dbReference type="PANTHER" id="PTHR42714">
    <property type="entry name" value="TRNA MODIFICATION GTPASE GTPBP3"/>
    <property type="match status" value="1"/>
</dbReference>
<comment type="function">
    <text evidence="6">Exhibits a very high intrinsic GTPase hydrolysis rate. Involved in the addition of a carboxymethylaminomethyl (cmnm) group at the wobble position (U34) of certain tRNAs, forming tRNA-cmnm(5)s(2)U34.</text>
</comment>
<dbReference type="Gene3D" id="1.20.120.430">
    <property type="entry name" value="tRNA modification GTPase MnmE domain 2"/>
    <property type="match status" value="1"/>
</dbReference>
<dbReference type="GO" id="GO:0003924">
    <property type="term" value="F:GTPase activity"/>
    <property type="evidence" value="ECO:0007669"/>
    <property type="project" value="UniProtKB-UniRule"/>
</dbReference>
<dbReference type="InterPro" id="IPR006073">
    <property type="entry name" value="GTP-bd"/>
</dbReference>